<keyword evidence="3" id="KW-1185">Reference proteome</keyword>
<comment type="caution">
    <text evidence="2">The sequence shown here is derived from an EMBL/GenBank/DDBJ whole genome shotgun (WGS) entry which is preliminary data.</text>
</comment>
<feature type="compositionally biased region" description="Low complexity" evidence="1">
    <location>
        <begin position="36"/>
        <end position="48"/>
    </location>
</feature>
<evidence type="ECO:0000313" key="3">
    <source>
        <dbReference type="Proteomes" id="UP001469553"/>
    </source>
</evidence>
<dbReference type="EMBL" id="JAHRIP010062645">
    <property type="protein sequence ID" value="MEQ2305376.1"/>
    <property type="molecule type" value="Genomic_DNA"/>
</dbReference>
<gene>
    <name evidence="2" type="ORF">AMECASPLE_037245</name>
</gene>
<sequence>MLDSAQSTTEDSDGATTLIPVVGWSDAFTPEDFSMPSPSSDSAPASDPAEGRLDASASPSTEAQLDTRLRSPPPPDISSSPRSRHSPDVLTAVPFQILMAPLQVFMAPPQIFRAPPQTLVLHLWAHLVSALCTAHFFCNILQCRES</sequence>
<organism evidence="2 3">
    <name type="scientific">Ameca splendens</name>
    <dbReference type="NCBI Taxonomy" id="208324"/>
    <lineage>
        <taxon>Eukaryota</taxon>
        <taxon>Metazoa</taxon>
        <taxon>Chordata</taxon>
        <taxon>Craniata</taxon>
        <taxon>Vertebrata</taxon>
        <taxon>Euteleostomi</taxon>
        <taxon>Actinopterygii</taxon>
        <taxon>Neopterygii</taxon>
        <taxon>Teleostei</taxon>
        <taxon>Neoteleostei</taxon>
        <taxon>Acanthomorphata</taxon>
        <taxon>Ovalentaria</taxon>
        <taxon>Atherinomorphae</taxon>
        <taxon>Cyprinodontiformes</taxon>
        <taxon>Goodeidae</taxon>
        <taxon>Ameca</taxon>
    </lineage>
</organism>
<evidence type="ECO:0000313" key="2">
    <source>
        <dbReference type="EMBL" id="MEQ2305376.1"/>
    </source>
</evidence>
<protein>
    <submittedName>
        <fullName evidence="2">Uncharacterized protein</fullName>
    </submittedName>
</protein>
<proteinExistence type="predicted"/>
<evidence type="ECO:0000256" key="1">
    <source>
        <dbReference type="SAM" id="MobiDB-lite"/>
    </source>
</evidence>
<reference evidence="2 3" key="1">
    <citation type="submission" date="2021-06" db="EMBL/GenBank/DDBJ databases">
        <authorList>
            <person name="Palmer J.M."/>
        </authorList>
    </citation>
    <scope>NUCLEOTIDE SEQUENCE [LARGE SCALE GENOMIC DNA]</scope>
    <source>
        <strain evidence="2 3">AS_MEX2019</strain>
        <tissue evidence="2">Muscle</tissue>
    </source>
</reference>
<dbReference type="Proteomes" id="UP001469553">
    <property type="component" value="Unassembled WGS sequence"/>
</dbReference>
<accession>A0ABV0ZHC4</accession>
<feature type="region of interest" description="Disordered" evidence="1">
    <location>
        <begin position="1"/>
        <end position="87"/>
    </location>
</feature>
<name>A0ABV0ZHC4_9TELE</name>